<name>A0AAV5B7E0_9ACTN</name>
<dbReference type="CDD" id="cd00552">
    <property type="entry name" value="RaiA"/>
    <property type="match status" value="1"/>
</dbReference>
<comment type="function">
    <text evidence="2">Required for dimerization of active 70S ribosomes into 100S ribosomes in stationary phase; 100S ribosomes are translationally inactive and sometimes present during exponential growth.</text>
</comment>
<dbReference type="Pfam" id="PF02482">
    <property type="entry name" value="Ribosomal_S30AE"/>
    <property type="match status" value="1"/>
</dbReference>
<dbReference type="GO" id="GO:0045900">
    <property type="term" value="P:negative regulation of translational elongation"/>
    <property type="evidence" value="ECO:0007669"/>
    <property type="project" value="TreeGrafter"/>
</dbReference>
<dbReference type="InterPro" id="IPR034694">
    <property type="entry name" value="HPF_long/plastid"/>
</dbReference>
<evidence type="ECO:0000259" key="3">
    <source>
        <dbReference type="Pfam" id="PF16321"/>
    </source>
</evidence>
<comment type="similarity">
    <text evidence="2">Belongs to the HPF/YfiA ribosome-associated protein family. Long HPF subfamily.</text>
</comment>
<dbReference type="NCBIfam" id="TIGR00741">
    <property type="entry name" value="yfiA"/>
    <property type="match status" value="1"/>
</dbReference>
<dbReference type="AlphaFoldDB" id="A0AAV5B7E0"/>
<dbReference type="Proteomes" id="UP001055025">
    <property type="component" value="Unassembled WGS sequence"/>
</dbReference>
<dbReference type="InterPro" id="IPR050574">
    <property type="entry name" value="HPF/YfiA_ribosome-assoc"/>
</dbReference>
<keyword evidence="2" id="KW-0963">Cytoplasm</keyword>
<sequence length="195" mass="22069">MAITVYGRKIQVTDALRDHAEQKVGDALKVFDIKPLTADVALRVEHYKSGINEHICEVTVRVRGTVIRVSSAGDDMYAAIDEAARMVTRRMRKYKTKVVERRQRAGRAEGMETVQANTALEAEVLGDEAEADEELVRTKYIEYTKLTEEDALVQADLLGHDFFVFRDMVTGNVHVIYHRRNGGYGILKPEDEREG</sequence>
<dbReference type="Gene3D" id="3.30.505.50">
    <property type="entry name" value="Sigma 54 modulation/S30EA ribosomal protein, C-terminal domain"/>
    <property type="match status" value="1"/>
</dbReference>
<reference evidence="4" key="1">
    <citation type="journal article" date="2022" name="Int. J. Syst. Evol. Microbiol.">
        <title>Granulimonas faecalis gen. nov., sp. nov., and Leptogranulimonas caecicola gen. nov., sp. nov., novel lactate-producing Atopobiaceae bacteria isolated from mouse intestines, and an emended description of the family Atopobiaceae.</title>
        <authorList>
            <person name="Morinaga K."/>
            <person name="Kusada H."/>
            <person name="Sakamoto S."/>
            <person name="Murakami T."/>
            <person name="Toyoda A."/>
            <person name="Mori H."/>
            <person name="Meng X.Y."/>
            <person name="Takashino M."/>
            <person name="Murotomi K."/>
            <person name="Tamaki H."/>
        </authorList>
    </citation>
    <scope>NUCLEOTIDE SEQUENCE</scope>
    <source>
        <strain evidence="4">OPF53</strain>
    </source>
</reference>
<evidence type="ECO:0000256" key="2">
    <source>
        <dbReference type="HAMAP-Rule" id="MF_00839"/>
    </source>
</evidence>
<dbReference type="Gene3D" id="3.30.160.100">
    <property type="entry name" value="Ribosome hibernation promotion factor-like"/>
    <property type="match status" value="1"/>
</dbReference>
<dbReference type="InterPro" id="IPR003489">
    <property type="entry name" value="RHF/RaiA"/>
</dbReference>
<comment type="subunit">
    <text evidence="2">Interacts with 100S ribosomes.</text>
</comment>
<dbReference type="EMBL" id="BQKC01000001">
    <property type="protein sequence ID" value="GJM55830.1"/>
    <property type="molecule type" value="Genomic_DNA"/>
</dbReference>
<dbReference type="GO" id="GO:0043024">
    <property type="term" value="F:ribosomal small subunit binding"/>
    <property type="evidence" value="ECO:0007669"/>
    <property type="project" value="TreeGrafter"/>
</dbReference>
<protein>
    <recommendedName>
        <fullName evidence="2">Ribosome hibernation promoting factor</fullName>
        <shortName evidence="2">HPF</shortName>
    </recommendedName>
</protein>
<dbReference type="PANTHER" id="PTHR33231">
    <property type="entry name" value="30S RIBOSOMAL PROTEIN"/>
    <property type="match status" value="1"/>
</dbReference>
<dbReference type="Pfam" id="PF16321">
    <property type="entry name" value="Ribosom_S30AE_C"/>
    <property type="match status" value="1"/>
</dbReference>
<evidence type="ECO:0000313" key="5">
    <source>
        <dbReference type="Proteomes" id="UP001055025"/>
    </source>
</evidence>
<dbReference type="SUPFAM" id="SSF69754">
    <property type="entry name" value="Ribosome binding protein Y (YfiA homologue)"/>
    <property type="match status" value="1"/>
</dbReference>
<comment type="caution">
    <text evidence="4">The sequence shown here is derived from an EMBL/GenBank/DDBJ whole genome shotgun (WGS) entry which is preliminary data.</text>
</comment>
<dbReference type="InterPro" id="IPR032528">
    <property type="entry name" value="Ribosom_S30AE_C"/>
</dbReference>
<comment type="subcellular location">
    <subcellularLocation>
        <location evidence="2">Cytoplasm</location>
    </subcellularLocation>
</comment>
<dbReference type="HAMAP" id="MF_00839">
    <property type="entry name" value="HPF"/>
    <property type="match status" value="1"/>
</dbReference>
<dbReference type="GO" id="GO:0022627">
    <property type="term" value="C:cytosolic small ribosomal subunit"/>
    <property type="evidence" value="ECO:0007669"/>
    <property type="project" value="TreeGrafter"/>
</dbReference>
<evidence type="ECO:0000256" key="1">
    <source>
        <dbReference type="ARBA" id="ARBA00022845"/>
    </source>
</evidence>
<keyword evidence="5" id="KW-1185">Reference proteome</keyword>
<evidence type="ECO:0000313" key="4">
    <source>
        <dbReference type="EMBL" id="GJM55830.1"/>
    </source>
</evidence>
<gene>
    <name evidence="4" type="primary">lrtA</name>
    <name evidence="2" type="synonym">hpf</name>
    <name evidence="4" type="ORF">ATOP_14850</name>
</gene>
<keyword evidence="1 2" id="KW-0810">Translation regulation</keyword>
<dbReference type="PANTHER" id="PTHR33231:SF1">
    <property type="entry name" value="30S RIBOSOMAL PROTEIN"/>
    <property type="match status" value="1"/>
</dbReference>
<dbReference type="InterPro" id="IPR036567">
    <property type="entry name" value="RHF-like"/>
</dbReference>
<feature type="domain" description="Sigma 54 modulation/S30EA ribosomal protein C-terminal" evidence="3">
    <location>
        <begin position="132"/>
        <end position="186"/>
    </location>
</feature>
<organism evidence="4 5">
    <name type="scientific">Granulimonas faecalis</name>
    <dbReference type="NCBI Taxonomy" id="2894155"/>
    <lineage>
        <taxon>Bacteria</taxon>
        <taxon>Bacillati</taxon>
        <taxon>Actinomycetota</taxon>
        <taxon>Coriobacteriia</taxon>
        <taxon>Coriobacteriales</taxon>
        <taxon>Kribbibacteriaceae</taxon>
        <taxon>Granulimonas</taxon>
    </lineage>
</organism>
<dbReference type="RefSeq" id="WP_135978324.1">
    <property type="nucleotide sequence ID" value="NZ_BQKC01000001.1"/>
</dbReference>
<dbReference type="InterPro" id="IPR038416">
    <property type="entry name" value="Ribosom_S30AE_C_sf"/>
</dbReference>
<accession>A0AAV5B7E0</accession>
<proteinExistence type="inferred from homology"/>